<accession>A0A917MAZ9</accession>
<evidence type="ECO:0000313" key="1">
    <source>
        <dbReference type="EMBL" id="GGG88768.1"/>
    </source>
</evidence>
<sequence>MNKYWKLTVVFIVLILTIGAFYITSALSADQYPDFAIEKKSGNENEIDPVVIDGNYYAGSAINEGLTVTSKGSEYKNEQSFLERIDGIGAIESIRKLREEHRNFMRGKSGVPDNYYEDETYLAYGEVDYQVNMLAPEDFRFKISILNKSEGDSNSFEIEVPDSTAFDYMNVDDVQITDGKLMLVTKNMVEGNESVHVYGFDIEKGKMIDQSEIASIENLQENQSGQMIILNETDPMQAHQYVVFHKSILVDVEQPEGYYASEEVSGELVAYNLETGKTETVEVPERFQNLEQTIMFDDGTIYFVEESPKSVTISPYSLKNDTFGKEITFELQDSSGNEGSPEGLKAVAIKNGKVYAVTTILDAKQSAQVLVGSLKTGETLYKGVLKPTEQIVDVKDYSFYITDLQIK</sequence>
<comment type="caution">
    <text evidence="1">The sequence shown here is derived from an EMBL/GenBank/DDBJ whole genome shotgun (WGS) entry which is preliminary data.</text>
</comment>
<proteinExistence type="predicted"/>
<keyword evidence="2" id="KW-1185">Reference proteome</keyword>
<dbReference type="EMBL" id="BMFR01000034">
    <property type="protein sequence ID" value="GGG88768.1"/>
    <property type="molecule type" value="Genomic_DNA"/>
</dbReference>
<evidence type="ECO:0000313" key="2">
    <source>
        <dbReference type="Proteomes" id="UP000622860"/>
    </source>
</evidence>
<gene>
    <name evidence="1" type="ORF">GCM10011398_38440</name>
</gene>
<name>A0A917MAZ9_9BACI</name>
<organism evidence="1 2">
    <name type="scientific">Virgibacillus oceani</name>
    <dbReference type="NCBI Taxonomy" id="1479511"/>
    <lineage>
        <taxon>Bacteria</taxon>
        <taxon>Bacillati</taxon>
        <taxon>Bacillota</taxon>
        <taxon>Bacilli</taxon>
        <taxon>Bacillales</taxon>
        <taxon>Bacillaceae</taxon>
        <taxon>Virgibacillus</taxon>
    </lineage>
</organism>
<dbReference type="RefSeq" id="WP_188456998.1">
    <property type="nucleotide sequence ID" value="NZ_BMFR01000034.1"/>
</dbReference>
<dbReference type="AlphaFoldDB" id="A0A917MAZ9"/>
<reference evidence="1" key="2">
    <citation type="submission" date="2020-09" db="EMBL/GenBank/DDBJ databases">
        <authorList>
            <person name="Sun Q."/>
            <person name="Zhou Y."/>
        </authorList>
    </citation>
    <scope>NUCLEOTIDE SEQUENCE</scope>
    <source>
        <strain evidence="1">CGMCC 1.12754</strain>
    </source>
</reference>
<dbReference type="Proteomes" id="UP000622860">
    <property type="component" value="Unassembled WGS sequence"/>
</dbReference>
<reference evidence="1" key="1">
    <citation type="journal article" date="2014" name="Int. J. Syst. Evol. Microbiol.">
        <title>Complete genome sequence of Corynebacterium casei LMG S-19264T (=DSM 44701T), isolated from a smear-ripened cheese.</title>
        <authorList>
            <consortium name="US DOE Joint Genome Institute (JGI-PGF)"/>
            <person name="Walter F."/>
            <person name="Albersmeier A."/>
            <person name="Kalinowski J."/>
            <person name="Ruckert C."/>
        </authorList>
    </citation>
    <scope>NUCLEOTIDE SEQUENCE</scope>
    <source>
        <strain evidence="1">CGMCC 1.12754</strain>
    </source>
</reference>
<protein>
    <submittedName>
        <fullName evidence="1">Uncharacterized protein</fullName>
    </submittedName>
</protein>